<gene>
    <name evidence="1" type="ORF">BE17_44715</name>
</gene>
<protein>
    <submittedName>
        <fullName evidence="1">Uncharacterized protein</fullName>
    </submittedName>
</protein>
<dbReference type="Proteomes" id="UP000075635">
    <property type="component" value="Unassembled WGS sequence"/>
</dbReference>
<sequence length="97" mass="10008">MRVGGKGGRGADRALRRIGEKNSALLRGAIDAVGHTADSAVTSASAGVGTESAPGQLLDTVRRANDVWLKAGITKKPVEPASVIDFASVNRAAKEKR</sequence>
<comment type="caution">
    <text evidence="1">The sequence shown here is derived from an EMBL/GenBank/DDBJ whole genome shotgun (WGS) entry which is preliminary data.</text>
</comment>
<dbReference type="EMBL" id="JEMB01002251">
    <property type="protein sequence ID" value="KYF82425.1"/>
    <property type="molecule type" value="Genomic_DNA"/>
</dbReference>
<reference evidence="1 2" key="1">
    <citation type="submission" date="2014-02" db="EMBL/GenBank/DDBJ databases">
        <title>The small core and large imbalanced accessory genome model reveals a collaborative survival strategy of Sorangium cellulosum strains in nature.</title>
        <authorList>
            <person name="Han K."/>
            <person name="Peng R."/>
            <person name="Blom J."/>
            <person name="Li Y.-Z."/>
        </authorList>
    </citation>
    <scope>NUCLEOTIDE SEQUENCE [LARGE SCALE GENOMIC DNA]</scope>
    <source>
        <strain evidence="1 2">So0011-07</strain>
    </source>
</reference>
<evidence type="ECO:0000313" key="2">
    <source>
        <dbReference type="Proteomes" id="UP000075635"/>
    </source>
</evidence>
<organism evidence="1 2">
    <name type="scientific">Sorangium cellulosum</name>
    <name type="common">Polyangium cellulosum</name>
    <dbReference type="NCBI Taxonomy" id="56"/>
    <lineage>
        <taxon>Bacteria</taxon>
        <taxon>Pseudomonadati</taxon>
        <taxon>Myxococcota</taxon>
        <taxon>Polyangia</taxon>
        <taxon>Polyangiales</taxon>
        <taxon>Polyangiaceae</taxon>
        <taxon>Sorangium</taxon>
    </lineage>
</organism>
<proteinExistence type="predicted"/>
<name>A0A150RQ87_SORCE</name>
<dbReference type="AlphaFoldDB" id="A0A150RQ87"/>
<accession>A0A150RQ87</accession>
<evidence type="ECO:0000313" key="1">
    <source>
        <dbReference type="EMBL" id="KYF82425.1"/>
    </source>
</evidence>